<protein>
    <submittedName>
        <fullName evidence="2">Uncharacterized protein</fullName>
    </submittedName>
</protein>
<dbReference type="Proteomes" id="UP001079430">
    <property type="component" value="Unassembled WGS sequence"/>
</dbReference>
<evidence type="ECO:0000256" key="1">
    <source>
        <dbReference type="SAM" id="MobiDB-lite"/>
    </source>
</evidence>
<proteinExistence type="predicted"/>
<organism evidence="2 3">
    <name type="scientific">Sinorhizobium psoraleae</name>
    <dbReference type="NCBI Taxonomy" id="520838"/>
    <lineage>
        <taxon>Bacteria</taxon>
        <taxon>Pseudomonadati</taxon>
        <taxon>Pseudomonadota</taxon>
        <taxon>Alphaproteobacteria</taxon>
        <taxon>Hyphomicrobiales</taxon>
        <taxon>Rhizobiaceae</taxon>
        <taxon>Sinorhizobium/Ensifer group</taxon>
        <taxon>Sinorhizobium</taxon>
    </lineage>
</organism>
<keyword evidence="3" id="KW-1185">Reference proteome</keyword>
<comment type="caution">
    <text evidence="2">The sequence shown here is derived from an EMBL/GenBank/DDBJ whole genome shotgun (WGS) entry which is preliminary data.</text>
</comment>
<reference evidence="2" key="1">
    <citation type="submission" date="2022-10" db="EMBL/GenBank/DDBJ databases">
        <title>Whole genome sequencing of three plant growth promoting bacteria isolated from Vachellia tortilis subsp. raddiana in Morocco.</title>
        <authorList>
            <person name="Hnini M."/>
            <person name="Zouagui R."/>
            <person name="Zouagui H."/>
            <person name="Chemao Elfihri M.-W."/>
            <person name="Ibrahimi A."/>
            <person name="Sbabou L."/>
            <person name="Aurag J."/>
        </authorList>
    </citation>
    <scope>NUCLEOTIDE SEQUENCE</scope>
    <source>
        <strain evidence="2">LMR678</strain>
    </source>
</reference>
<name>A0ABT4KBU5_9HYPH</name>
<feature type="region of interest" description="Disordered" evidence="1">
    <location>
        <begin position="1"/>
        <end position="32"/>
    </location>
</feature>
<dbReference type="EMBL" id="JAPVOI010000004">
    <property type="protein sequence ID" value="MCZ4089295.1"/>
    <property type="molecule type" value="Genomic_DNA"/>
</dbReference>
<dbReference type="RefSeq" id="WP_269275833.1">
    <property type="nucleotide sequence ID" value="NZ_JAPVOI010000004.1"/>
</dbReference>
<sequence>MRISETITAANPVERVPPFSPQRAVHSEAAPGPVKLKRGECENINRGRYPYRRASAAMANAECRLIREDHIRKRETPSGTSGERQQRGPTVARLR</sequence>
<evidence type="ECO:0000313" key="2">
    <source>
        <dbReference type="EMBL" id="MCZ4089295.1"/>
    </source>
</evidence>
<feature type="region of interest" description="Disordered" evidence="1">
    <location>
        <begin position="68"/>
        <end position="95"/>
    </location>
</feature>
<gene>
    <name evidence="2" type="ORF">O3W52_04235</name>
</gene>
<evidence type="ECO:0000313" key="3">
    <source>
        <dbReference type="Proteomes" id="UP001079430"/>
    </source>
</evidence>
<accession>A0ABT4KBU5</accession>